<comment type="caution">
    <text evidence="2">The sequence shown here is derived from an EMBL/GenBank/DDBJ whole genome shotgun (WGS) entry which is preliminary data.</text>
</comment>
<dbReference type="EMBL" id="JASBNA010000012">
    <property type="protein sequence ID" value="KAK7687982.1"/>
    <property type="molecule type" value="Genomic_DNA"/>
</dbReference>
<dbReference type="AlphaFoldDB" id="A0AAW0G6F1"/>
<organism evidence="2 3">
    <name type="scientific">Cerrena zonata</name>
    <dbReference type="NCBI Taxonomy" id="2478898"/>
    <lineage>
        <taxon>Eukaryota</taxon>
        <taxon>Fungi</taxon>
        <taxon>Dikarya</taxon>
        <taxon>Basidiomycota</taxon>
        <taxon>Agaricomycotina</taxon>
        <taxon>Agaricomycetes</taxon>
        <taxon>Polyporales</taxon>
        <taxon>Cerrenaceae</taxon>
        <taxon>Cerrena</taxon>
    </lineage>
</organism>
<protein>
    <submittedName>
        <fullName evidence="2">Uncharacterized protein</fullName>
    </submittedName>
</protein>
<evidence type="ECO:0000256" key="1">
    <source>
        <dbReference type="SAM" id="MobiDB-lite"/>
    </source>
</evidence>
<dbReference type="Proteomes" id="UP001385951">
    <property type="component" value="Unassembled WGS sequence"/>
</dbReference>
<feature type="region of interest" description="Disordered" evidence="1">
    <location>
        <begin position="71"/>
        <end position="124"/>
    </location>
</feature>
<sequence length="402" mass="44274">MKFNRQGWLRRTSAARRWGFNQAKVQVQDIKSLTRKVQNLSRPSKTGYDINLPMSSPCLGDLEIHNAVETNYQPQNGDSSGSDGSDYSPGSDGESEVSANDDFESDSDLQPEDEGSARLSRNQRAVSEGLNPDWLVKLNCQHAWKGDNASTYSQAPSDTALLPPTSNYYSGDDGIHTASFANDSEDEMTPPLQKMLLKASKQCEVVISWVSKDSDKQQALGITDTSTKNHLGDGFAKMHANHQIASIGIVNQGGSTGPTLKAMRRAKLASSASHKVKISDLPEDMHEAFTKILVPLICEFVGTLSAWTSLTIEQIQVVFDRALPGYGYVITKGDDIYTLINYHVTDWQSAIGTNRMATIQRMLQEHSDVLSTLEDVQQFIEYNLGDGKKEVPFVTTDPGYNL</sequence>
<name>A0AAW0G6F1_9APHY</name>
<feature type="compositionally biased region" description="Acidic residues" evidence="1">
    <location>
        <begin position="93"/>
        <end position="114"/>
    </location>
</feature>
<gene>
    <name evidence="2" type="ORF">QCA50_009201</name>
</gene>
<evidence type="ECO:0000313" key="2">
    <source>
        <dbReference type="EMBL" id="KAK7687982.1"/>
    </source>
</evidence>
<evidence type="ECO:0000313" key="3">
    <source>
        <dbReference type="Proteomes" id="UP001385951"/>
    </source>
</evidence>
<reference evidence="2 3" key="1">
    <citation type="submission" date="2022-09" db="EMBL/GenBank/DDBJ databases">
        <authorList>
            <person name="Palmer J.M."/>
        </authorList>
    </citation>
    <scope>NUCLEOTIDE SEQUENCE [LARGE SCALE GENOMIC DNA]</scope>
    <source>
        <strain evidence="2 3">DSM 7382</strain>
    </source>
</reference>
<feature type="compositionally biased region" description="Low complexity" evidence="1">
    <location>
        <begin position="77"/>
        <end position="92"/>
    </location>
</feature>
<proteinExistence type="predicted"/>
<accession>A0AAW0G6F1</accession>
<keyword evidence="3" id="KW-1185">Reference proteome</keyword>